<dbReference type="EMBL" id="CP017415">
    <property type="protein sequence ID" value="AOU97651.1"/>
    <property type="molecule type" value="Genomic_DNA"/>
</dbReference>
<dbReference type="AlphaFoldDB" id="A0A1D8IML1"/>
<sequence>MGLFGGKKQAAASSGAASVALEDGSSVAVDEWVDCLGDSCPRPQLMTKKALGKASSGQVVGVKIDNPTSFEAVLAMLPELNGTLLGSPKGDRGWQVVIRRN</sequence>
<proteinExistence type="inferred from homology"/>
<dbReference type="Pfam" id="PF01206">
    <property type="entry name" value="TusA"/>
    <property type="match status" value="1"/>
</dbReference>
<dbReference type="InterPro" id="IPR036868">
    <property type="entry name" value="TusA-like_sf"/>
</dbReference>
<evidence type="ECO:0000259" key="2">
    <source>
        <dbReference type="PROSITE" id="PS01148"/>
    </source>
</evidence>
<name>A0A1D8IML1_9GAMM</name>
<reference evidence="4" key="1">
    <citation type="submission" date="2016-09" db="EMBL/GenBank/DDBJ databases">
        <title>Acidihalobacter prosperus F5.</title>
        <authorList>
            <person name="Khaleque H.N."/>
            <person name="Ramsay J.P."/>
            <person name="Kaksonen A.H."/>
            <person name="Boxall N.J."/>
            <person name="Watkin E.L.J."/>
        </authorList>
    </citation>
    <scope>NUCLEOTIDE SEQUENCE [LARGE SCALE GENOMIC DNA]</scope>
    <source>
        <strain evidence="4">F5</strain>
    </source>
</reference>
<accession>A0A1D8IML1</accession>
<keyword evidence="4" id="KW-1185">Reference proteome</keyword>
<dbReference type="PROSITE" id="PS01148">
    <property type="entry name" value="UPF0033"/>
    <property type="match status" value="1"/>
</dbReference>
<evidence type="ECO:0000313" key="4">
    <source>
        <dbReference type="Proteomes" id="UP000095401"/>
    </source>
</evidence>
<dbReference type="Proteomes" id="UP000095401">
    <property type="component" value="Chromosome"/>
</dbReference>
<dbReference type="SUPFAM" id="SSF64307">
    <property type="entry name" value="SirA-like"/>
    <property type="match status" value="1"/>
</dbReference>
<feature type="domain" description="UPF0033" evidence="2">
    <location>
        <begin position="33"/>
        <end position="57"/>
    </location>
</feature>
<gene>
    <name evidence="3" type="ORF">BI364_06485</name>
</gene>
<dbReference type="Gene3D" id="3.30.110.40">
    <property type="entry name" value="TusA-like domain"/>
    <property type="match status" value="1"/>
</dbReference>
<dbReference type="PANTHER" id="PTHR33279">
    <property type="entry name" value="SULFUR CARRIER PROTEIN YEDF-RELATED"/>
    <property type="match status" value="1"/>
</dbReference>
<protein>
    <recommendedName>
        <fullName evidence="2">UPF0033 domain-containing protein</fullName>
    </recommendedName>
</protein>
<dbReference type="InterPro" id="IPR001455">
    <property type="entry name" value="TusA-like"/>
</dbReference>
<dbReference type="PANTHER" id="PTHR33279:SF6">
    <property type="entry name" value="SULFUR CARRIER PROTEIN YEDF-RELATED"/>
    <property type="match status" value="1"/>
</dbReference>
<comment type="similarity">
    <text evidence="1">Belongs to the sulfur carrier protein TusA family.</text>
</comment>
<dbReference type="KEGG" id="aprs:BI364_06485"/>
<evidence type="ECO:0000313" key="3">
    <source>
        <dbReference type="EMBL" id="AOU97651.1"/>
    </source>
</evidence>
<evidence type="ECO:0000256" key="1">
    <source>
        <dbReference type="ARBA" id="ARBA00008984"/>
    </source>
</evidence>
<dbReference type="CDD" id="cd00291">
    <property type="entry name" value="SirA_YedF_YeeD"/>
    <property type="match status" value="1"/>
</dbReference>
<dbReference type="RefSeq" id="WP_070078036.1">
    <property type="nucleotide sequence ID" value="NZ_CP017415.1"/>
</dbReference>
<organism evidence="3 4">
    <name type="scientific">Acidihalobacter yilgarnensis</name>
    <dbReference type="NCBI Taxonomy" id="2819280"/>
    <lineage>
        <taxon>Bacteria</taxon>
        <taxon>Pseudomonadati</taxon>
        <taxon>Pseudomonadota</taxon>
        <taxon>Gammaproteobacteria</taxon>
        <taxon>Chromatiales</taxon>
        <taxon>Ectothiorhodospiraceae</taxon>
        <taxon>Acidihalobacter</taxon>
    </lineage>
</organism>